<dbReference type="EC" id="2.3.2.8" evidence="2"/>
<evidence type="ECO:0000259" key="8">
    <source>
        <dbReference type="Pfam" id="PF04377"/>
    </source>
</evidence>
<evidence type="ECO:0000256" key="2">
    <source>
        <dbReference type="ARBA" id="ARBA00012025"/>
    </source>
</evidence>
<evidence type="ECO:0000256" key="3">
    <source>
        <dbReference type="ARBA" id="ARBA00022679"/>
    </source>
</evidence>
<dbReference type="GO" id="GO:0004057">
    <property type="term" value="F:arginyl-tRNA--protein transferase activity"/>
    <property type="evidence" value="ECO:0007669"/>
    <property type="project" value="UniProtKB-EC"/>
</dbReference>
<comment type="caution">
    <text evidence="9">The sequence shown here is derived from an EMBL/GenBank/DDBJ whole genome shotgun (WGS) entry which is preliminary data.</text>
</comment>
<dbReference type="PIRSF" id="PIRSF037207">
    <property type="entry name" value="ATE1_euk"/>
    <property type="match status" value="1"/>
</dbReference>
<organism evidence="9 10">
    <name type="scientific">Ceratodon purpureus</name>
    <name type="common">Fire moss</name>
    <name type="synonym">Dicranum purpureum</name>
    <dbReference type="NCBI Taxonomy" id="3225"/>
    <lineage>
        <taxon>Eukaryota</taxon>
        <taxon>Viridiplantae</taxon>
        <taxon>Streptophyta</taxon>
        <taxon>Embryophyta</taxon>
        <taxon>Bryophyta</taxon>
        <taxon>Bryophytina</taxon>
        <taxon>Bryopsida</taxon>
        <taxon>Dicranidae</taxon>
        <taxon>Pseudoditrichales</taxon>
        <taxon>Ditrichaceae</taxon>
        <taxon>Ceratodon</taxon>
    </lineage>
</organism>
<dbReference type="Pfam" id="PF04376">
    <property type="entry name" value="ATE_N"/>
    <property type="match status" value="1"/>
</dbReference>
<dbReference type="InterPro" id="IPR017137">
    <property type="entry name" value="Arg-tRNA-P_Trfase_1_euk"/>
</dbReference>
<dbReference type="Proteomes" id="UP000822688">
    <property type="component" value="Chromosome 1"/>
</dbReference>
<evidence type="ECO:0000259" key="7">
    <source>
        <dbReference type="Pfam" id="PF04376"/>
    </source>
</evidence>
<evidence type="ECO:0000256" key="1">
    <source>
        <dbReference type="ARBA" id="ARBA00009991"/>
    </source>
</evidence>
<keyword evidence="5" id="KW-0012">Acyltransferase</keyword>
<feature type="domain" description="N-end aminoacyl transferase N-terminal" evidence="7">
    <location>
        <begin position="20"/>
        <end position="92"/>
    </location>
</feature>
<dbReference type="InterPro" id="IPR030700">
    <property type="entry name" value="N-end_Aminoacyl_Trfase"/>
</dbReference>
<keyword evidence="3" id="KW-0808">Transferase</keyword>
<evidence type="ECO:0000313" key="9">
    <source>
        <dbReference type="EMBL" id="KAG0592954.1"/>
    </source>
</evidence>
<dbReference type="Pfam" id="PF04377">
    <property type="entry name" value="ATE_C"/>
    <property type="match status" value="1"/>
</dbReference>
<comment type="similarity">
    <text evidence="1">Belongs to the R-transferase family.</text>
</comment>
<name>A0A8T0JAN2_CERPU</name>
<gene>
    <name evidence="9" type="ORF">KC19_1G293000</name>
</gene>
<evidence type="ECO:0000256" key="4">
    <source>
        <dbReference type="ARBA" id="ARBA00022786"/>
    </source>
</evidence>
<feature type="region of interest" description="Disordered" evidence="6">
    <location>
        <begin position="106"/>
        <end position="125"/>
    </location>
</feature>
<keyword evidence="4" id="KW-0833">Ubl conjugation pathway</keyword>
<evidence type="ECO:0000256" key="5">
    <source>
        <dbReference type="ARBA" id="ARBA00023315"/>
    </source>
</evidence>
<protein>
    <recommendedName>
        <fullName evidence="2">arginyltransferase</fullName>
        <ecNumber evidence="2">2.3.2.8</ecNumber>
    </recommendedName>
</protein>
<dbReference type="GO" id="GO:0005737">
    <property type="term" value="C:cytoplasm"/>
    <property type="evidence" value="ECO:0007669"/>
    <property type="project" value="TreeGrafter"/>
</dbReference>
<keyword evidence="10" id="KW-1185">Reference proteome</keyword>
<feature type="region of interest" description="Disordered" evidence="6">
    <location>
        <begin position="323"/>
        <end position="347"/>
    </location>
</feature>
<evidence type="ECO:0000256" key="6">
    <source>
        <dbReference type="SAM" id="MobiDB-lite"/>
    </source>
</evidence>
<proteinExistence type="inferred from homology"/>
<accession>A0A8T0JAN2</accession>
<feature type="domain" description="N-end rule aminoacyl transferase C-terminal" evidence="8">
    <location>
        <begin position="364"/>
        <end position="506"/>
    </location>
</feature>
<dbReference type="EMBL" id="CM026421">
    <property type="protein sequence ID" value="KAG0592954.1"/>
    <property type="molecule type" value="Genomic_DNA"/>
</dbReference>
<dbReference type="AlphaFoldDB" id="A0A8T0JAN2"/>
<dbReference type="PANTHER" id="PTHR21367:SF1">
    <property type="entry name" value="ARGINYL-TRNA--PROTEIN TRANSFERASE 1"/>
    <property type="match status" value="1"/>
</dbReference>
<dbReference type="InterPro" id="IPR007471">
    <property type="entry name" value="N-end_Aminoacyl_Trfase_N"/>
</dbReference>
<dbReference type="InterPro" id="IPR007472">
    <property type="entry name" value="N-end_Aminoacyl_Trfase_C"/>
</dbReference>
<evidence type="ECO:0000313" key="10">
    <source>
        <dbReference type="Proteomes" id="UP000822688"/>
    </source>
</evidence>
<dbReference type="SUPFAM" id="SSF55729">
    <property type="entry name" value="Acyl-CoA N-acyltransferases (Nat)"/>
    <property type="match status" value="1"/>
</dbReference>
<reference evidence="9" key="1">
    <citation type="submission" date="2020-06" db="EMBL/GenBank/DDBJ databases">
        <title>WGS assembly of Ceratodon purpureus strain R40.</title>
        <authorList>
            <person name="Carey S.B."/>
            <person name="Jenkins J."/>
            <person name="Shu S."/>
            <person name="Lovell J.T."/>
            <person name="Sreedasyam A."/>
            <person name="Maumus F."/>
            <person name="Tiley G.P."/>
            <person name="Fernandez-Pozo N."/>
            <person name="Barry K."/>
            <person name="Chen C."/>
            <person name="Wang M."/>
            <person name="Lipzen A."/>
            <person name="Daum C."/>
            <person name="Saski C.A."/>
            <person name="Payton A.C."/>
            <person name="Mcbreen J.C."/>
            <person name="Conrad R.E."/>
            <person name="Kollar L.M."/>
            <person name="Olsson S."/>
            <person name="Huttunen S."/>
            <person name="Landis J.B."/>
            <person name="Wickett N.J."/>
            <person name="Johnson M.G."/>
            <person name="Rensing S.A."/>
            <person name="Grimwood J."/>
            <person name="Schmutz J."/>
            <person name="Mcdaniel S.F."/>
        </authorList>
    </citation>
    <scope>NUCLEOTIDE SEQUENCE</scope>
    <source>
        <strain evidence="9">R40</strain>
    </source>
</reference>
<dbReference type="PANTHER" id="PTHR21367">
    <property type="entry name" value="ARGININE-TRNA-PROTEIN TRANSFERASE 1"/>
    <property type="match status" value="1"/>
</dbReference>
<dbReference type="InterPro" id="IPR016181">
    <property type="entry name" value="Acyl_CoA_acyltransferase"/>
</dbReference>
<sequence>MSTMRRRVMSIVEEQGVHSSPCGYCKSPSSTSVAQRLWAHTLTVDDYQELLNRGWRRSGMVLYKNNMHQSCCPPLSIRLNVNAFRISKDQARVMRRMQRYLEGSCHGSRLHENSHAGSSNATETHNKELDGEAIILTRKKGIAHDAPEFDSPSTAKKKKTSEAEAEVEVQLTASIKDAITKCVETGSFPRGLALPQITVRKMSQKIRDKLKPIEGQFEYTSSIAFAIAAAIKRRPIKPTTEAEEEPGSDVNRLQHLSSKQEISSSLVAEILVSQLREIDGLSGYILQACKGHLNFLTIGCRAVSNSPSSGNGGFVMSPITEGTPREKGSEETGLVRPPTLPPSLPLLKPRHMTTQIKRSAFDPEEFALYRKYQMAVHNDEPEDLGESSYRRFLVDSPLIHVAPGNDGLTPSCGFGTFHQQYRIDGKLVAVGVLDVLPHCLSSYYFFWDPDLAFLSLGKYSALREIEWVRGISKVRPSLSYYYLGNYIHTCPKMRYKAAYAPSELLCPSKYIWVPYEKALPDLVSAKYTCLSHFPLQTVPSTENSAEKYGDIENMEKSSEDDVEMKSDESKDDLECLTLDGELSKIENDLPVPDSVEGDETLEKDKSHSVSIEQVVLLLDKKCLTFERLKELIEIPAADMEILTKELTLYVEGVGPDLASRMVFVSTI</sequence>